<feature type="non-terminal residue" evidence="3">
    <location>
        <position position="251"/>
    </location>
</feature>
<feature type="compositionally biased region" description="Pro residues" evidence="1">
    <location>
        <begin position="185"/>
        <end position="194"/>
    </location>
</feature>
<feature type="region of interest" description="Disordered" evidence="1">
    <location>
        <begin position="184"/>
        <end position="204"/>
    </location>
</feature>
<protein>
    <submittedName>
        <fullName evidence="3">Uncharacterized protein</fullName>
    </submittedName>
</protein>
<evidence type="ECO:0000256" key="1">
    <source>
        <dbReference type="SAM" id="MobiDB-lite"/>
    </source>
</evidence>
<reference evidence="3 4" key="1">
    <citation type="submission" date="2019-12" db="EMBL/GenBank/DDBJ databases">
        <authorList>
            <person name="Alioto T."/>
            <person name="Alioto T."/>
            <person name="Gomez Garrido J."/>
        </authorList>
    </citation>
    <scope>NUCLEOTIDE SEQUENCE [LARGE SCALE GENOMIC DNA]</scope>
</reference>
<feature type="compositionally biased region" description="Polar residues" evidence="1">
    <location>
        <begin position="93"/>
        <end position="104"/>
    </location>
</feature>
<feature type="compositionally biased region" description="Basic residues" evidence="1">
    <location>
        <begin position="73"/>
        <end position="85"/>
    </location>
</feature>
<organism evidence="3 4">
    <name type="scientific">Olea europaea subsp. europaea</name>
    <dbReference type="NCBI Taxonomy" id="158383"/>
    <lineage>
        <taxon>Eukaryota</taxon>
        <taxon>Viridiplantae</taxon>
        <taxon>Streptophyta</taxon>
        <taxon>Embryophyta</taxon>
        <taxon>Tracheophyta</taxon>
        <taxon>Spermatophyta</taxon>
        <taxon>Magnoliopsida</taxon>
        <taxon>eudicotyledons</taxon>
        <taxon>Gunneridae</taxon>
        <taxon>Pentapetalae</taxon>
        <taxon>asterids</taxon>
        <taxon>lamiids</taxon>
        <taxon>Lamiales</taxon>
        <taxon>Oleaceae</taxon>
        <taxon>Oleeae</taxon>
        <taxon>Olea</taxon>
    </lineage>
</organism>
<feature type="region of interest" description="Disordered" evidence="1">
    <location>
        <begin position="29"/>
        <end position="116"/>
    </location>
</feature>
<dbReference type="EMBL" id="CACTIH010009745">
    <property type="protein sequence ID" value="CAA3032932.1"/>
    <property type="molecule type" value="Genomic_DNA"/>
</dbReference>
<comment type="caution">
    <text evidence="3">The sequence shown here is derived from an EMBL/GenBank/DDBJ whole genome shotgun (WGS) entry which is preliminary data.</text>
</comment>
<evidence type="ECO:0000313" key="3">
    <source>
        <dbReference type="EMBL" id="CAA3032932.1"/>
    </source>
</evidence>
<feature type="compositionally biased region" description="Basic and acidic residues" evidence="1">
    <location>
        <begin position="105"/>
        <end position="116"/>
    </location>
</feature>
<feature type="signal peptide" evidence="2">
    <location>
        <begin position="1"/>
        <end position="28"/>
    </location>
</feature>
<dbReference type="Gramene" id="OE9A078901T1">
    <property type="protein sequence ID" value="OE9A078901C1"/>
    <property type="gene ID" value="OE9A078901"/>
</dbReference>
<feature type="chain" id="PRO_5035771114" evidence="2">
    <location>
        <begin position="29"/>
        <end position="251"/>
    </location>
</feature>
<dbReference type="Proteomes" id="UP000594638">
    <property type="component" value="Unassembled WGS sequence"/>
</dbReference>
<gene>
    <name evidence="3" type="ORF">OLEA9_A078901</name>
</gene>
<feature type="compositionally biased region" description="Low complexity" evidence="1">
    <location>
        <begin position="48"/>
        <end position="65"/>
    </location>
</feature>
<keyword evidence="4" id="KW-1185">Reference proteome</keyword>
<evidence type="ECO:0000256" key="2">
    <source>
        <dbReference type="SAM" id="SignalP"/>
    </source>
</evidence>
<proteinExistence type="predicted"/>
<dbReference type="AlphaFoldDB" id="A0A8S0VPJ9"/>
<name>A0A8S0VPJ9_OLEEU</name>
<keyword evidence="2" id="KW-0732">Signal</keyword>
<sequence length="251" mass="26829">METLSLLGLTIGLPVWLFSTSLVPTISAAGQSVPPTEQPHVDSKVDLSPSSPFSTSSSSTSPSESMDSGNLMAKKKKKTKKKKSPKREDLRSMVSQSACPSLSSKAHDDATLSTHNDKEKGNIWIPYRLCEGNHPLHLFPLMDKASTFFESLTAPSPKIPIEEHHAHVLLVSADSPEFRNDSPIPVAPEGPPSGPLNHGGNHTIPPPSSLVASFDWNHLISGRLPSNVPFQITVHACAKAVPGTVLDEGVS</sequence>
<evidence type="ECO:0000313" key="4">
    <source>
        <dbReference type="Proteomes" id="UP000594638"/>
    </source>
</evidence>
<accession>A0A8S0VPJ9</accession>